<evidence type="ECO:0000259" key="7">
    <source>
        <dbReference type="Pfam" id="PF01850"/>
    </source>
</evidence>
<comment type="function">
    <text evidence="6">Toxic component of a toxin-antitoxin (TA) system. An RNase.</text>
</comment>
<evidence type="ECO:0000256" key="6">
    <source>
        <dbReference type="HAMAP-Rule" id="MF_00265"/>
    </source>
</evidence>
<keyword evidence="6" id="KW-0800">Toxin</keyword>
<evidence type="ECO:0000256" key="2">
    <source>
        <dbReference type="ARBA" id="ARBA00022722"/>
    </source>
</evidence>
<keyword evidence="4 6" id="KW-0378">Hydrolase</keyword>
<dbReference type="SUPFAM" id="SSF88723">
    <property type="entry name" value="PIN domain-like"/>
    <property type="match status" value="1"/>
</dbReference>
<proteinExistence type="inferred from homology"/>
<evidence type="ECO:0000313" key="9">
    <source>
        <dbReference type="Proteomes" id="UP001500842"/>
    </source>
</evidence>
<comment type="similarity">
    <text evidence="6">Belongs to the PINc/VapC protein family.</text>
</comment>
<keyword evidence="3 6" id="KW-0479">Metal-binding</keyword>
<dbReference type="Proteomes" id="UP001500842">
    <property type="component" value="Unassembled WGS sequence"/>
</dbReference>
<keyword evidence="9" id="KW-1185">Reference proteome</keyword>
<dbReference type="EMBL" id="BAAAOR010000047">
    <property type="protein sequence ID" value="GAA1547045.1"/>
    <property type="molecule type" value="Genomic_DNA"/>
</dbReference>
<dbReference type="NCBIfam" id="TIGR00028">
    <property type="entry name" value="Mtu_PIN_fam"/>
    <property type="match status" value="1"/>
</dbReference>
<dbReference type="EC" id="3.1.-.-" evidence="6"/>
<dbReference type="RefSeq" id="WP_141003763.1">
    <property type="nucleotide sequence ID" value="NZ_BAAAOR010000047.1"/>
</dbReference>
<dbReference type="InterPro" id="IPR002716">
    <property type="entry name" value="PIN_dom"/>
</dbReference>
<protein>
    <recommendedName>
        <fullName evidence="6">Ribonuclease VapC</fullName>
        <shortName evidence="6">RNase VapC</shortName>
        <ecNumber evidence="6">3.1.-.-</ecNumber>
    </recommendedName>
    <alternativeName>
        <fullName evidence="6">Toxin VapC</fullName>
    </alternativeName>
</protein>
<feature type="domain" description="PIN" evidence="7">
    <location>
        <begin position="1"/>
        <end position="132"/>
    </location>
</feature>
<name>A0ABN2BVM5_9ACTN</name>
<dbReference type="InterPro" id="IPR006226">
    <property type="entry name" value="Mtu_PIN"/>
</dbReference>
<evidence type="ECO:0000313" key="8">
    <source>
        <dbReference type="EMBL" id="GAA1547045.1"/>
    </source>
</evidence>
<sequence>MIVDANVLLYAVDDQSHFHTTARTWLDSAMNGVERVGFPWVSLMAFQRIVTHPRATANPLAPADAWSHITDWLDADQAWVPVPGDRHHVILGQLLVDGDLRGNLVTDAHLAALAIEHGTGICSFDSDFARFKGLHWMNPAQGPPSLTPDA</sequence>
<evidence type="ECO:0000256" key="3">
    <source>
        <dbReference type="ARBA" id="ARBA00022723"/>
    </source>
</evidence>
<feature type="binding site" evidence="6">
    <location>
        <position position="4"/>
    </location>
    <ligand>
        <name>Mg(2+)</name>
        <dbReference type="ChEBI" id="CHEBI:18420"/>
    </ligand>
</feature>
<dbReference type="HAMAP" id="MF_00265">
    <property type="entry name" value="VapC_Nob1"/>
    <property type="match status" value="1"/>
</dbReference>
<dbReference type="InterPro" id="IPR022907">
    <property type="entry name" value="VapC_family"/>
</dbReference>
<gene>
    <name evidence="6" type="primary">vapC</name>
    <name evidence="8" type="ORF">GCM10009788_56490</name>
</gene>
<evidence type="ECO:0000256" key="1">
    <source>
        <dbReference type="ARBA" id="ARBA00022649"/>
    </source>
</evidence>
<evidence type="ECO:0000256" key="5">
    <source>
        <dbReference type="ARBA" id="ARBA00022842"/>
    </source>
</evidence>
<organism evidence="8 9">
    <name type="scientific">Nocardioides humi</name>
    <dbReference type="NCBI Taxonomy" id="449461"/>
    <lineage>
        <taxon>Bacteria</taxon>
        <taxon>Bacillati</taxon>
        <taxon>Actinomycetota</taxon>
        <taxon>Actinomycetes</taxon>
        <taxon>Propionibacteriales</taxon>
        <taxon>Nocardioidaceae</taxon>
        <taxon>Nocardioides</taxon>
    </lineage>
</organism>
<keyword evidence="1 6" id="KW-1277">Toxin-antitoxin system</keyword>
<dbReference type="Gene3D" id="3.40.50.1010">
    <property type="entry name" value="5'-nuclease"/>
    <property type="match status" value="1"/>
</dbReference>
<reference evidence="8 9" key="1">
    <citation type="journal article" date="2019" name="Int. J. Syst. Evol. Microbiol.">
        <title>The Global Catalogue of Microorganisms (GCM) 10K type strain sequencing project: providing services to taxonomists for standard genome sequencing and annotation.</title>
        <authorList>
            <consortium name="The Broad Institute Genomics Platform"/>
            <consortium name="The Broad Institute Genome Sequencing Center for Infectious Disease"/>
            <person name="Wu L."/>
            <person name="Ma J."/>
        </authorList>
    </citation>
    <scope>NUCLEOTIDE SEQUENCE [LARGE SCALE GENOMIC DNA]</scope>
    <source>
        <strain evidence="8 9">JCM 14942</strain>
    </source>
</reference>
<keyword evidence="2 6" id="KW-0540">Nuclease</keyword>
<evidence type="ECO:0000256" key="4">
    <source>
        <dbReference type="ARBA" id="ARBA00022801"/>
    </source>
</evidence>
<dbReference type="InterPro" id="IPR029060">
    <property type="entry name" value="PIN-like_dom_sf"/>
</dbReference>
<dbReference type="Pfam" id="PF01850">
    <property type="entry name" value="PIN"/>
    <property type="match status" value="1"/>
</dbReference>
<feature type="binding site" evidence="6">
    <location>
        <position position="107"/>
    </location>
    <ligand>
        <name>Mg(2+)</name>
        <dbReference type="ChEBI" id="CHEBI:18420"/>
    </ligand>
</feature>
<accession>A0ABN2BVM5</accession>
<keyword evidence="5 6" id="KW-0460">Magnesium</keyword>
<comment type="caution">
    <text evidence="8">The sequence shown here is derived from an EMBL/GenBank/DDBJ whole genome shotgun (WGS) entry which is preliminary data.</text>
</comment>
<comment type="cofactor">
    <cofactor evidence="6">
        <name>Mg(2+)</name>
        <dbReference type="ChEBI" id="CHEBI:18420"/>
    </cofactor>
</comment>